<feature type="compositionally biased region" description="Basic and acidic residues" evidence="1">
    <location>
        <begin position="69"/>
        <end position="81"/>
    </location>
</feature>
<feature type="compositionally biased region" description="Polar residues" evidence="1">
    <location>
        <begin position="107"/>
        <end position="116"/>
    </location>
</feature>
<evidence type="ECO:0000256" key="1">
    <source>
        <dbReference type="SAM" id="MobiDB-lite"/>
    </source>
</evidence>
<name>A0A9P6ENY3_9AGAR</name>
<gene>
    <name evidence="2" type="ORF">CPB83DRAFT_628074</name>
</gene>
<proteinExistence type="predicted"/>
<keyword evidence="3" id="KW-1185">Reference proteome</keyword>
<feature type="compositionally biased region" description="Polar residues" evidence="1">
    <location>
        <begin position="185"/>
        <end position="202"/>
    </location>
</feature>
<evidence type="ECO:0008006" key="4">
    <source>
        <dbReference type="Google" id="ProtNLM"/>
    </source>
</evidence>
<dbReference type="AlphaFoldDB" id="A0A9P6ENY3"/>
<evidence type="ECO:0000313" key="2">
    <source>
        <dbReference type="EMBL" id="KAF9532581.1"/>
    </source>
</evidence>
<dbReference type="Proteomes" id="UP000807306">
    <property type="component" value="Unassembled WGS sequence"/>
</dbReference>
<feature type="region of interest" description="Disordered" evidence="1">
    <location>
        <begin position="1"/>
        <end position="25"/>
    </location>
</feature>
<feature type="region of interest" description="Disordered" evidence="1">
    <location>
        <begin position="53"/>
        <end position="158"/>
    </location>
</feature>
<feature type="compositionally biased region" description="Low complexity" evidence="1">
    <location>
        <begin position="83"/>
        <end position="106"/>
    </location>
</feature>
<comment type="caution">
    <text evidence="2">The sequence shown here is derived from an EMBL/GenBank/DDBJ whole genome shotgun (WGS) entry which is preliminary data.</text>
</comment>
<dbReference type="EMBL" id="MU157831">
    <property type="protein sequence ID" value="KAF9532581.1"/>
    <property type="molecule type" value="Genomic_DNA"/>
</dbReference>
<dbReference type="GO" id="GO:0003700">
    <property type="term" value="F:DNA-binding transcription factor activity"/>
    <property type="evidence" value="ECO:0007669"/>
    <property type="project" value="InterPro"/>
</dbReference>
<organism evidence="2 3">
    <name type="scientific">Crepidotus variabilis</name>
    <dbReference type="NCBI Taxonomy" id="179855"/>
    <lineage>
        <taxon>Eukaryota</taxon>
        <taxon>Fungi</taxon>
        <taxon>Dikarya</taxon>
        <taxon>Basidiomycota</taxon>
        <taxon>Agaricomycotina</taxon>
        <taxon>Agaricomycetes</taxon>
        <taxon>Agaricomycetidae</taxon>
        <taxon>Agaricales</taxon>
        <taxon>Agaricineae</taxon>
        <taxon>Crepidotaceae</taxon>
        <taxon>Crepidotus</taxon>
    </lineage>
</organism>
<feature type="compositionally biased region" description="Basic and acidic residues" evidence="1">
    <location>
        <begin position="132"/>
        <end position="141"/>
    </location>
</feature>
<dbReference type="OrthoDB" id="2552152at2759"/>
<accession>A0A9P6ENY3</accession>
<reference evidence="2" key="1">
    <citation type="submission" date="2020-11" db="EMBL/GenBank/DDBJ databases">
        <authorList>
            <consortium name="DOE Joint Genome Institute"/>
            <person name="Ahrendt S."/>
            <person name="Riley R."/>
            <person name="Andreopoulos W."/>
            <person name="Labutti K."/>
            <person name="Pangilinan J."/>
            <person name="Ruiz-Duenas F.J."/>
            <person name="Barrasa J.M."/>
            <person name="Sanchez-Garcia M."/>
            <person name="Camarero S."/>
            <person name="Miyauchi S."/>
            <person name="Serrano A."/>
            <person name="Linde D."/>
            <person name="Babiker R."/>
            <person name="Drula E."/>
            <person name="Ayuso-Fernandez I."/>
            <person name="Pacheco R."/>
            <person name="Padilla G."/>
            <person name="Ferreira P."/>
            <person name="Barriuso J."/>
            <person name="Kellner H."/>
            <person name="Castanera R."/>
            <person name="Alfaro M."/>
            <person name="Ramirez L."/>
            <person name="Pisabarro A.G."/>
            <person name="Kuo A."/>
            <person name="Tritt A."/>
            <person name="Lipzen A."/>
            <person name="He G."/>
            <person name="Yan M."/>
            <person name="Ng V."/>
            <person name="Cullen D."/>
            <person name="Martin F."/>
            <person name="Rosso M.-N."/>
            <person name="Henrissat B."/>
            <person name="Hibbett D."/>
            <person name="Martinez A.T."/>
            <person name="Grigoriev I.V."/>
        </authorList>
    </citation>
    <scope>NUCLEOTIDE SEQUENCE</scope>
    <source>
        <strain evidence="2">CBS 506.95</strain>
    </source>
</reference>
<feature type="region of interest" description="Disordered" evidence="1">
    <location>
        <begin position="171"/>
        <end position="205"/>
    </location>
</feature>
<evidence type="ECO:0000313" key="3">
    <source>
        <dbReference type="Proteomes" id="UP000807306"/>
    </source>
</evidence>
<dbReference type="Gene3D" id="1.20.5.170">
    <property type="match status" value="1"/>
</dbReference>
<dbReference type="InterPro" id="IPR046347">
    <property type="entry name" value="bZIP_sf"/>
</dbReference>
<dbReference type="SUPFAM" id="SSF57959">
    <property type="entry name" value="Leucine zipper domain"/>
    <property type="match status" value="1"/>
</dbReference>
<protein>
    <recommendedName>
        <fullName evidence="4">BZIP domain-containing protein</fullName>
    </recommendedName>
</protein>
<sequence length="342" mass="38401">MSSKRGRKRNDNLPPNRARDVQRAFRARRAAHLQALEQRVFELEEENEYFRQALNLPTSERPILGKGPTGKDKGKPTDKSKLSFPSSCESSAADSPSSHSSDDSPSMLTVSMSPRSMSLVETGPTWNGSLMLDDRGHRLSQDQRSPTVCSSEEPYRSTPLLAPLPMKAMTSSPYPGPLTPPIRANPSSVYQSNSANYSPTSDRSAEHTFNARDIAMQGPSDLRVDLPRQLYHPQHSFQMQDANLHPEDISAGSDSPPQDQYTHHIPMYSRQPDYGHPHRMRSLTDPQGFSVGNRYPRETDLQHPHHQSRLTEYHRSHDGIHLSTTVRSPHYGPDVGRLQQLV</sequence>